<dbReference type="Proteomes" id="UP000247810">
    <property type="component" value="Unassembled WGS sequence"/>
</dbReference>
<name>A0A319E4N4_9EURO</name>
<feature type="non-terminal residue" evidence="1">
    <location>
        <position position="1"/>
    </location>
</feature>
<dbReference type="VEuPathDB" id="FungiDB:BO71DRAFT_286273"/>
<organism evidence="1 2">
    <name type="scientific">Aspergillus ellipticus CBS 707.79</name>
    <dbReference type="NCBI Taxonomy" id="1448320"/>
    <lineage>
        <taxon>Eukaryota</taxon>
        <taxon>Fungi</taxon>
        <taxon>Dikarya</taxon>
        <taxon>Ascomycota</taxon>
        <taxon>Pezizomycotina</taxon>
        <taxon>Eurotiomycetes</taxon>
        <taxon>Eurotiomycetidae</taxon>
        <taxon>Eurotiales</taxon>
        <taxon>Aspergillaceae</taxon>
        <taxon>Aspergillus</taxon>
        <taxon>Aspergillus subgen. Circumdati</taxon>
    </lineage>
</organism>
<dbReference type="AlphaFoldDB" id="A0A319E4N4"/>
<evidence type="ECO:0000313" key="1">
    <source>
        <dbReference type="EMBL" id="PYH95568.1"/>
    </source>
</evidence>
<dbReference type="STRING" id="1448320.A0A319E4N4"/>
<gene>
    <name evidence="1" type="ORF">BO71DRAFT_286273</name>
</gene>
<sequence length="66" mass="6928">SELAAAHRDMVPGPKSPSGLANRYSTIPYTFPAALPLTGLGAISDALVGRVKWTNPAVLIELNNLI</sequence>
<protein>
    <submittedName>
        <fullName evidence="1">Uncharacterized protein</fullName>
    </submittedName>
</protein>
<evidence type="ECO:0000313" key="2">
    <source>
        <dbReference type="Proteomes" id="UP000247810"/>
    </source>
</evidence>
<feature type="non-terminal residue" evidence="1">
    <location>
        <position position="66"/>
    </location>
</feature>
<dbReference type="OrthoDB" id="4369165at2759"/>
<keyword evidence="2" id="KW-1185">Reference proteome</keyword>
<reference evidence="1 2" key="1">
    <citation type="submission" date="2018-02" db="EMBL/GenBank/DDBJ databases">
        <title>The genomes of Aspergillus section Nigri reveals drivers in fungal speciation.</title>
        <authorList>
            <consortium name="DOE Joint Genome Institute"/>
            <person name="Vesth T.C."/>
            <person name="Nybo J."/>
            <person name="Theobald S."/>
            <person name="Brandl J."/>
            <person name="Frisvad J.C."/>
            <person name="Nielsen K.F."/>
            <person name="Lyhne E.K."/>
            <person name="Kogle M.E."/>
            <person name="Kuo A."/>
            <person name="Riley R."/>
            <person name="Clum A."/>
            <person name="Nolan M."/>
            <person name="Lipzen A."/>
            <person name="Salamov A."/>
            <person name="Henrissat B."/>
            <person name="Wiebenga A."/>
            <person name="De vries R.P."/>
            <person name="Grigoriev I.V."/>
            <person name="Mortensen U.H."/>
            <person name="Andersen M.R."/>
            <person name="Baker S.E."/>
        </authorList>
    </citation>
    <scope>NUCLEOTIDE SEQUENCE [LARGE SCALE GENOMIC DNA]</scope>
    <source>
        <strain evidence="1 2">CBS 707.79</strain>
    </source>
</reference>
<accession>A0A319E4N4</accession>
<proteinExistence type="predicted"/>
<dbReference type="EMBL" id="KZ825851">
    <property type="protein sequence ID" value="PYH95568.1"/>
    <property type="molecule type" value="Genomic_DNA"/>
</dbReference>